<dbReference type="SUPFAM" id="SSF54631">
    <property type="entry name" value="CBS-domain pair"/>
    <property type="match status" value="1"/>
</dbReference>
<keyword evidence="4" id="KW-0238">DNA-binding</keyword>
<keyword evidence="6" id="KW-0129">CBS domain</keyword>
<evidence type="ECO:0000256" key="3">
    <source>
        <dbReference type="ARBA" id="ARBA00023015"/>
    </source>
</evidence>
<evidence type="ECO:0000256" key="6">
    <source>
        <dbReference type="PROSITE-ProRule" id="PRU00703"/>
    </source>
</evidence>
<dbReference type="Gene3D" id="3.30.450.20">
    <property type="entry name" value="PAS domain"/>
    <property type="match status" value="2"/>
</dbReference>
<dbReference type="InterPro" id="IPR000014">
    <property type="entry name" value="PAS"/>
</dbReference>
<dbReference type="PANTHER" id="PTHR32071:SF57">
    <property type="entry name" value="C4-DICARBOXYLATE TRANSPORT TRANSCRIPTIONAL REGULATORY PROTEIN DCTD"/>
    <property type="match status" value="1"/>
</dbReference>
<dbReference type="SUPFAM" id="SSF52540">
    <property type="entry name" value="P-loop containing nucleoside triphosphate hydrolases"/>
    <property type="match status" value="1"/>
</dbReference>
<keyword evidence="3" id="KW-0805">Transcription regulation</keyword>
<feature type="domain" description="PAS" evidence="8">
    <location>
        <begin position="245"/>
        <end position="296"/>
    </location>
</feature>
<dbReference type="PRINTS" id="PR01590">
    <property type="entry name" value="HTHFIS"/>
</dbReference>
<dbReference type="EMBL" id="AFGF01000280">
    <property type="protein sequence ID" value="EGO61812.1"/>
    <property type="molecule type" value="Genomic_DNA"/>
</dbReference>
<dbReference type="PANTHER" id="PTHR32071">
    <property type="entry name" value="TRANSCRIPTIONAL REGULATORY PROTEIN"/>
    <property type="match status" value="1"/>
</dbReference>
<dbReference type="SUPFAM" id="SSF46689">
    <property type="entry name" value="Homeodomain-like"/>
    <property type="match status" value="1"/>
</dbReference>
<dbReference type="PROSITE" id="PS50045">
    <property type="entry name" value="SIGMA54_INTERACT_4"/>
    <property type="match status" value="1"/>
</dbReference>
<evidence type="ECO:0000259" key="8">
    <source>
        <dbReference type="PROSITE" id="PS50112"/>
    </source>
</evidence>
<gene>
    <name evidence="10" type="ORF">ALO_21269</name>
</gene>
<organism evidence="10 11">
    <name type="scientific">Acetonema longum DSM 6540</name>
    <dbReference type="NCBI Taxonomy" id="1009370"/>
    <lineage>
        <taxon>Bacteria</taxon>
        <taxon>Bacillati</taxon>
        <taxon>Bacillota</taxon>
        <taxon>Negativicutes</taxon>
        <taxon>Acetonemataceae</taxon>
        <taxon>Acetonema</taxon>
    </lineage>
</organism>
<dbReference type="InterPro" id="IPR025943">
    <property type="entry name" value="Sigma_54_int_dom_ATP-bd_2"/>
</dbReference>
<evidence type="ECO:0000256" key="2">
    <source>
        <dbReference type="ARBA" id="ARBA00022840"/>
    </source>
</evidence>
<dbReference type="InterPro" id="IPR003593">
    <property type="entry name" value="AAA+_ATPase"/>
</dbReference>
<dbReference type="InterPro" id="IPR025944">
    <property type="entry name" value="Sigma_54_int_dom_CS"/>
</dbReference>
<dbReference type="InterPro" id="IPR009057">
    <property type="entry name" value="Homeodomain-like_sf"/>
</dbReference>
<evidence type="ECO:0000256" key="5">
    <source>
        <dbReference type="ARBA" id="ARBA00023163"/>
    </source>
</evidence>
<dbReference type="Gene3D" id="3.40.50.300">
    <property type="entry name" value="P-loop containing nucleotide triphosphate hydrolases"/>
    <property type="match status" value="1"/>
</dbReference>
<dbReference type="PROSITE" id="PS50112">
    <property type="entry name" value="PAS"/>
    <property type="match status" value="2"/>
</dbReference>
<dbReference type="PROSITE" id="PS00676">
    <property type="entry name" value="SIGMA54_INTERACT_2"/>
    <property type="match status" value="1"/>
</dbReference>
<dbReference type="Pfam" id="PF25601">
    <property type="entry name" value="AAA_lid_14"/>
    <property type="match status" value="1"/>
</dbReference>
<feature type="domain" description="PAS" evidence="8">
    <location>
        <begin position="128"/>
        <end position="179"/>
    </location>
</feature>
<dbReference type="Pfam" id="PF00571">
    <property type="entry name" value="CBS"/>
    <property type="match status" value="2"/>
</dbReference>
<dbReference type="InterPro" id="IPR000644">
    <property type="entry name" value="CBS_dom"/>
</dbReference>
<feature type="domain" description="Sigma-54 factor interaction" evidence="7">
    <location>
        <begin position="385"/>
        <end position="615"/>
    </location>
</feature>
<feature type="domain" description="CBS" evidence="9">
    <location>
        <begin position="7"/>
        <end position="64"/>
    </location>
</feature>
<dbReference type="CDD" id="cd00009">
    <property type="entry name" value="AAA"/>
    <property type="match status" value="1"/>
</dbReference>
<dbReference type="GO" id="GO:0006355">
    <property type="term" value="P:regulation of DNA-templated transcription"/>
    <property type="evidence" value="ECO:0007669"/>
    <property type="project" value="InterPro"/>
</dbReference>
<dbReference type="Gene3D" id="3.10.580.10">
    <property type="entry name" value="CBS-domain"/>
    <property type="match status" value="1"/>
</dbReference>
<dbReference type="InterPro" id="IPR025662">
    <property type="entry name" value="Sigma_54_int_dom_ATP-bd_1"/>
</dbReference>
<keyword evidence="5" id="KW-0804">Transcription</keyword>
<dbReference type="InterPro" id="IPR013767">
    <property type="entry name" value="PAS_fold"/>
</dbReference>
<dbReference type="InterPro" id="IPR046342">
    <property type="entry name" value="CBS_dom_sf"/>
</dbReference>
<proteinExistence type="predicted"/>
<reference evidence="10 11" key="1">
    <citation type="journal article" date="2011" name="EMBO J.">
        <title>Structural diversity of bacterial flagellar motors.</title>
        <authorList>
            <person name="Chen S."/>
            <person name="Beeby M."/>
            <person name="Murphy G.E."/>
            <person name="Leadbetter J.R."/>
            <person name="Hendrixson D.R."/>
            <person name="Briegel A."/>
            <person name="Li Z."/>
            <person name="Shi J."/>
            <person name="Tocheva E.I."/>
            <person name="Muller A."/>
            <person name="Dobro M.J."/>
            <person name="Jensen G.J."/>
        </authorList>
    </citation>
    <scope>NUCLEOTIDE SEQUENCE [LARGE SCALE GENOMIC DNA]</scope>
    <source>
        <strain evidence="10 11">DSM 6540</strain>
    </source>
</reference>
<dbReference type="CDD" id="cd00130">
    <property type="entry name" value="PAS"/>
    <property type="match status" value="2"/>
</dbReference>
<dbReference type="SMART" id="SM00091">
    <property type="entry name" value="PAS"/>
    <property type="match status" value="2"/>
</dbReference>
<dbReference type="InterPro" id="IPR035965">
    <property type="entry name" value="PAS-like_dom_sf"/>
</dbReference>
<evidence type="ECO:0000313" key="11">
    <source>
        <dbReference type="Proteomes" id="UP000003240"/>
    </source>
</evidence>
<dbReference type="Proteomes" id="UP000003240">
    <property type="component" value="Unassembled WGS sequence"/>
</dbReference>
<name>F7NQ53_9FIRM</name>
<dbReference type="InterPro" id="IPR058031">
    <property type="entry name" value="AAA_lid_NorR"/>
</dbReference>
<comment type="caution">
    <text evidence="10">The sequence shown here is derived from an EMBL/GenBank/DDBJ whole genome shotgun (WGS) entry which is preliminary data.</text>
</comment>
<dbReference type="AlphaFoldDB" id="F7NQ53"/>
<evidence type="ECO:0000256" key="4">
    <source>
        <dbReference type="ARBA" id="ARBA00023125"/>
    </source>
</evidence>
<dbReference type="PROSITE" id="PS00688">
    <property type="entry name" value="SIGMA54_INTERACT_3"/>
    <property type="match status" value="1"/>
</dbReference>
<dbReference type="STRING" id="1009370.ALO_21269"/>
<evidence type="ECO:0000259" key="7">
    <source>
        <dbReference type="PROSITE" id="PS50045"/>
    </source>
</evidence>
<dbReference type="OrthoDB" id="9765164at2"/>
<evidence type="ECO:0000256" key="1">
    <source>
        <dbReference type="ARBA" id="ARBA00022741"/>
    </source>
</evidence>
<dbReference type="InterPro" id="IPR002197">
    <property type="entry name" value="HTH_Fis"/>
</dbReference>
<feature type="domain" description="CBS" evidence="9">
    <location>
        <begin position="71"/>
        <end position="130"/>
    </location>
</feature>
<dbReference type="InterPro" id="IPR027417">
    <property type="entry name" value="P-loop_NTPase"/>
</dbReference>
<dbReference type="Gene3D" id="1.10.8.60">
    <property type="match status" value="1"/>
</dbReference>
<dbReference type="SUPFAM" id="SSF55785">
    <property type="entry name" value="PYP-like sensor domain (PAS domain)"/>
    <property type="match status" value="2"/>
</dbReference>
<keyword evidence="2" id="KW-0067">ATP-binding</keyword>
<dbReference type="RefSeq" id="WP_004099913.1">
    <property type="nucleotide sequence ID" value="NZ_AFGF01000280.1"/>
</dbReference>
<dbReference type="eggNOG" id="COG3829">
    <property type="taxonomic scope" value="Bacteria"/>
</dbReference>
<dbReference type="SMART" id="SM00382">
    <property type="entry name" value="AAA"/>
    <property type="match status" value="1"/>
</dbReference>
<dbReference type="PROSITE" id="PS00675">
    <property type="entry name" value="SIGMA54_INTERACT_1"/>
    <property type="match status" value="1"/>
</dbReference>
<dbReference type="PROSITE" id="PS51371">
    <property type="entry name" value="CBS"/>
    <property type="match status" value="2"/>
</dbReference>
<dbReference type="Pfam" id="PF00158">
    <property type="entry name" value="Sigma54_activat"/>
    <property type="match status" value="1"/>
</dbReference>
<dbReference type="NCBIfam" id="TIGR00229">
    <property type="entry name" value="sensory_box"/>
    <property type="match status" value="2"/>
</dbReference>
<dbReference type="Pfam" id="PF00989">
    <property type="entry name" value="PAS"/>
    <property type="match status" value="2"/>
</dbReference>
<evidence type="ECO:0000259" key="9">
    <source>
        <dbReference type="PROSITE" id="PS51371"/>
    </source>
</evidence>
<dbReference type="GO" id="GO:0043565">
    <property type="term" value="F:sequence-specific DNA binding"/>
    <property type="evidence" value="ECO:0007669"/>
    <property type="project" value="InterPro"/>
</dbReference>
<dbReference type="FunFam" id="3.40.50.300:FF:000006">
    <property type="entry name" value="DNA-binding transcriptional regulator NtrC"/>
    <property type="match status" value="1"/>
</dbReference>
<dbReference type="CDD" id="cd02205">
    <property type="entry name" value="CBS_pair_SF"/>
    <property type="match status" value="1"/>
</dbReference>
<protein>
    <submittedName>
        <fullName evidence="10">Uncharacterized protein</fullName>
    </submittedName>
</protein>
<dbReference type="GO" id="GO:0005524">
    <property type="term" value="F:ATP binding"/>
    <property type="evidence" value="ECO:0007669"/>
    <property type="project" value="UniProtKB-KW"/>
</dbReference>
<dbReference type="SMART" id="SM00116">
    <property type="entry name" value="CBS"/>
    <property type="match status" value="2"/>
</dbReference>
<dbReference type="InterPro" id="IPR002078">
    <property type="entry name" value="Sigma_54_int"/>
</dbReference>
<dbReference type="Gene3D" id="1.10.10.60">
    <property type="entry name" value="Homeodomain-like"/>
    <property type="match status" value="1"/>
</dbReference>
<accession>F7NQ53</accession>
<dbReference type="Pfam" id="PF02954">
    <property type="entry name" value="HTH_8"/>
    <property type="match status" value="1"/>
</dbReference>
<sequence>MLVRTLMREIPITFTEQMKLREAAVNINERGIDGAIVVNNAGIIAGIITKSHLIKAIAESDFDQLAVSEVMTRNVFTLMDSMNLNRQRFMSELHKYSLYPVVDSEGKPVGIISRTDLVKYLSDHALFLAEELRAVLDSLHSGVIAINEEGLIILFNQRAEILTGTSAANAIGRPLHEILSNGGLQRVLQTGIPELNQKQNIGNCQILTNRTPIKQGNRIVGAVATFQDITELENVAAQLEAVQGLKSTLESALESIFEGVVVVDRNGYITMFNRAYCEFLDVDAKEVIGKHVTEVIDNTRMHIVARSEKSEVAEMQQIRGSNAVVTRIPIMKDGETVGAVGKVLFEDIKDLKMLSKKFSHLQSELEYYKEELRKVQGGNYTLENIIGTSEKIEWLKSIALKAARGTSTVLVLGESGTGKELFAHAIHNASLRRHAPFIKVNCAAVPENLLESELFGYEEGAFTGARKGGKPGKFELANGGTIFLDEIGDMTLGMQAKLLRVLQEREIERVGGTKSVKIDLRVIAATNRDLEAMIEKGEFRQDLYYRLNVITLQIPPLRERSEDILLLSKALLAKIKMQLKCEVEGIAADAMDLLLQYQWPGNIRELENALERAVNLMDDEPFILPEHLPPQLRKSYKARENDDHAKDLTEAKNDAEKQAIIKALEAAGGNRTKAAKILGVHRSGLYQKLQKYSLR</sequence>
<keyword evidence="11" id="KW-1185">Reference proteome</keyword>
<evidence type="ECO:0000313" key="10">
    <source>
        <dbReference type="EMBL" id="EGO61812.1"/>
    </source>
</evidence>
<keyword evidence="1" id="KW-0547">Nucleotide-binding</keyword>